<evidence type="ECO:0000313" key="2">
    <source>
        <dbReference type="EMBL" id="SFH37152.1"/>
    </source>
</evidence>
<dbReference type="PANTHER" id="PTHR33238:SF7">
    <property type="entry name" value="IRON-DEPENDENT TRANSCRIPTIONAL REGULATOR"/>
    <property type="match status" value="1"/>
</dbReference>
<dbReference type="GO" id="GO:0003677">
    <property type="term" value="F:DNA binding"/>
    <property type="evidence" value="ECO:0007669"/>
    <property type="project" value="InterPro"/>
</dbReference>
<dbReference type="InterPro" id="IPR036390">
    <property type="entry name" value="WH_DNA-bd_sf"/>
</dbReference>
<reference evidence="2 3" key="1">
    <citation type="submission" date="2016-10" db="EMBL/GenBank/DDBJ databases">
        <authorList>
            <person name="Varghese N."/>
            <person name="Submissions S."/>
        </authorList>
    </citation>
    <scope>NUCLEOTIDE SEQUENCE [LARGE SCALE GENOMIC DNA]</scope>
    <source>
        <strain evidence="2 3">CGMCC 1.6377</strain>
    </source>
</reference>
<evidence type="ECO:0000313" key="3">
    <source>
        <dbReference type="Proteomes" id="UP000323537"/>
    </source>
</evidence>
<dbReference type="Gene3D" id="1.10.10.10">
    <property type="entry name" value="Winged helix-like DNA-binding domain superfamily/Winged helix DNA-binding domain"/>
    <property type="match status" value="1"/>
</dbReference>
<dbReference type="InterPro" id="IPR036388">
    <property type="entry name" value="WH-like_DNA-bd_sf"/>
</dbReference>
<dbReference type="InterPro" id="IPR022687">
    <property type="entry name" value="HTH_DTXR"/>
</dbReference>
<dbReference type="RefSeq" id="WP_149783266.1">
    <property type="nucleotide sequence ID" value="NZ_BAAADP010000005.1"/>
</dbReference>
<dbReference type="OrthoDB" id="266552at2157"/>
<dbReference type="PANTHER" id="PTHR33238">
    <property type="entry name" value="IRON (METAL) DEPENDENT REPRESSOR, DTXR FAMILY"/>
    <property type="match status" value="1"/>
</dbReference>
<dbReference type="SUPFAM" id="SSF46785">
    <property type="entry name" value="Winged helix' DNA-binding domain"/>
    <property type="match status" value="1"/>
</dbReference>
<organism evidence="2 3">
    <name type="scientific">Halorubrum aquaticum</name>
    <dbReference type="NCBI Taxonomy" id="387340"/>
    <lineage>
        <taxon>Archaea</taxon>
        <taxon>Methanobacteriati</taxon>
        <taxon>Methanobacteriota</taxon>
        <taxon>Stenosarchaea group</taxon>
        <taxon>Halobacteria</taxon>
        <taxon>Halobacteriales</taxon>
        <taxon>Haloferacaceae</taxon>
        <taxon>Halorubrum</taxon>
    </lineage>
</organism>
<feature type="domain" description="HTH dtxR-type" evidence="1">
    <location>
        <begin position="36"/>
        <end position="82"/>
    </location>
</feature>
<sequence>MAIDHSRADVCGCVRPTACVDRNEGLYLVVVGRVGSGRDERVRTGEVSDRLDVAPSSVTEMFERLAADGLLRYEKREGVVLTDRGREVALELEARQCAVRTFFRRRTGFDMPLEAGYRIGYVLPDEAIERLRVLVDGTSNACSVTPPNGAERCPFAELEC</sequence>
<protein>
    <submittedName>
        <fullName evidence="2">Mn-dependent transcriptional regulator, DtxR family</fullName>
    </submittedName>
</protein>
<keyword evidence="3" id="KW-1185">Reference proteome</keyword>
<name>A0A1I2ZH23_9EURY</name>
<evidence type="ECO:0000259" key="1">
    <source>
        <dbReference type="PROSITE" id="PS50944"/>
    </source>
</evidence>
<dbReference type="PROSITE" id="PS50944">
    <property type="entry name" value="HTH_DTXR"/>
    <property type="match status" value="1"/>
</dbReference>
<dbReference type="SMART" id="SM00529">
    <property type="entry name" value="HTH_DTXR"/>
    <property type="match status" value="1"/>
</dbReference>
<dbReference type="Proteomes" id="UP000323537">
    <property type="component" value="Unassembled WGS sequence"/>
</dbReference>
<dbReference type="GO" id="GO:0046914">
    <property type="term" value="F:transition metal ion binding"/>
    <property type="evidence" value="ECO:0007669"/>
    <property type="project" value="InterPro"/>
</dbReference>
<dbReference type="AlphaFoldDB" id="A0A1I2ZH23"/>
<proteinExistence type="predicted"/>
<accession>A0A1I2ZH23</accession>
<dbReference type="GO" id="GO:0003700">
    <property type="term" value="F:DNA-binding transcription factor activity"/>
    <property type="evidence" value="ECO:0007669"/>
    <property type="project" value="InterPro"/>
</dbReference>
<dbReference type="Pfam" id="PF01325">
    <property type="entry name" value="Fe_dep_repress"/>
    <property type="match status" value="1"/>
</dbReference>
<dbReference type="EMBL" id="FOPZ01000002">
    <property type="protein sequence ID" value="SFH37152.1"/>
    <property type="molecule type" value="Genomic_DNA"/>
</dbReference>
<gene>
    <name evidence="2" type="ORF">SAMN04488066_102100</name>
</gene>
<dbReference type="InterPro" id="IPR022689">
    <property type="entry name" value="Iron_dep_repressor"/>
</dbReference>
<dbReference type="InterPro" id="IPR050536">
    <property type="entry name" value="DtxR_MntR_Metal-Reg"/>
</dbReference>